<accession>A0A345NPP4</accession>
<dbReference type="EMBL" id="CP031229">
    <property type="protein sequence ID" value="AXH97002.1"/>
    <property type="molecule type" value="Genomic_DNA"/>
</dbReference>
<gene>
    <name evidence="1" type="ORF">DV701_13525</name>
</gene>
<proteinExistence type="predicted"/>
<dbReference type="KEGG" id="orn:DV701_13525"/>
<dbReference type="RefSeq" id="WP_114928989.1">
    <property type="nucleotide sequence ID" value="NZ_CP031229.1"/>
</dbReference>
<evidence type="ECO:0000313" key="1">
    <source>
        <dbReference type="EMBL" id="AXH97002.1"/>
    </source>
</evidence>
<protein>
    <submittedName>
        <fullName evidence="1">Uncharacterized protein</fullName>
    </submittedName>
</protein>
<evidence type="ECO:0000313" key="2">
    <source>
        <dbReference type="Proteomes" id="UP000253790"/>
    </source>
</evidence>
<sequence length="200" mass="20401">MSLLSGRWLGGLGTSAFVLAALAVGRVVGDQLPDPFEPLSAPREHAVGVGETAYLREAELTVTGTRLGPLLDDGLSPVPTPGIWLVVDLELTGAGSDSQLRTWEVVAADGTSWAQTRGLTRTCSLVPPGITQRCSVALEVLPAALPGATLRLGTASDLRYDDVAVVELGLTAADVEAAASDAPVATLPLELVGADGQGAP</sequence>
<name>A0A345NPP4_9MICO</name>
<dbReference type="Proteomes" id="UP000253790">
    <property type="component" value="Chromosome"/>
</dbReference>
<keyword evidence="2" id="KW-1185">Reference proteome</keyword>
<organism evidence="1 2">
    <name type="scientific">Ornithinimicrobium avium</name>
    <dbReference type="NCBI Taxonomy" id="2283195"/>
    <lineage>
        <taxon>Bacteria</taxon>
        <taxon>Bacillati</taxon>
        <taxon>Actinomycetota</taxon>
        <taxon>Actinomycetes</taxon>
        <taxon>Micrococcales</taxon>
        <taxon>Ornithinimicrobiaceae</taxon>
        <taxon>Ornithinimicrobium</taxon>
    </lineage>
</organism>
<dbReference type="AlphaFoldDB" id="A0A345NPP4"/>
<dbReference type="OrthoDB" id="4869325at2"/>
<reference evidence="1 2" key="1">
    <citation type="submission" date="2018-07" db="EMBL/GenBank/DDBJ databases">
        <title>Complete genome sequencing of Ornithinimicrobium sp. AMA3305.</title>
        <authorList>
            <person name="Bae J.-W."/>
        </authorList>
    </citation>
    <scope>NUCLEOTIDE SEQUENCE [LARGE SCALE GENOMIC DNA]</scope>
    <source>
        <strain evidence="1 2">AMA3305</strain>
    </source>
</reference>